<dbReference type="InterPro" id="IPR011004">
    <property type="entry name" value="Trimer_LpxA-like_sf"/>
</dbReference>
<gene>
    <name evidence="1" type="ORF">RIL183_15511</name>
</gene>
<dbReference type="Gene3D" id="2.160.10.10">
    <property type="entry name" value="Hexapeptide repeat proteins"/>
    <property type="match status" value="1"/>
</dbReference>
<dbReference type="AlphaFoldDB" id="A0A0M6WGE3"/>
<dbReference type="Pfam" id="PF00132">
    <property type="entry name" value="Hexapep"/>
    <property type="match status" value="1"/>
</dbReference>
<evidence type="ECO:0000313" key="1">
    <source>
        <dbReference type="EMBL" id="CRL34794.1"/>
    </source>
</evidence>
<evidence type="ECO:0008006" key="3">
    <source>
        <dbReference type="Google" id="ProtNLM"/>
    </source>
</evidence>
<proteinExistence type="predicted"/>
<evidence type="ECO:0000313" key="2">
    <source>
        <dbReference type="Proteomes" id="UP000049828"/>
    </source>
</evidence>
<sequence>MGINSSGNMFSLCSANYGIEKLIVMEKQGEKNMESKKSESDNQKIHIFLAPGAHVVGDVTLGENVGIWYNAVVRGDTGSIFIDDNSNVQDNSTLHTDEGHSIHIGKGVSIGHNAVVHGCTVGDNTVVGMGSILLSGAVVGKNCIIGAGALVTGKMVIPDNSMAFGNPAKVVRQLTAEEVEDNRHNAQHYVDLMNK</sequence>
<keyword evidence="2" id="KW-1185">Reference proteome</keyword>
<reference evidence="2" key="1">
    <citation type="submission" date="2015-05" db="EMBL/GenBank/DDBJ databases">
        <authorList>
            <consortium name="Pathogen Informatics"/>
        </authorList>
    </citation>
    <scope>NUCLEOTIDE SEQUENCE [LARGE SCALE GENOMIC DNA]</scope>
    <source>
        <strain evidence="2">L1-83</strain>
    </source>
</reference>
<name>A0A0M6WGE3_9FIRM</name>
<dbReference type="PANTHER" id="PTHR13061:SF29">
    <property type="entry name" value="GAMMA CARBONIC ANHYDRASE-LIKE 1, MITOCHONDRIAL-RELATED"/>
    <property type="match status" value="1"/>
</dbReference>
<dbReference type="STRING" id="360807.ERS852392_03291"/>
<dbReference type="EMBL" id="CVRS01000048">
    <property type="protein sequence ID" value="CRL34794.1"/>
    <property type="molecule type" value="Genomic_DNA"/>
</dbReference>
<dbReference type="CDD" id="cd04645">
    <property type="entry name" value="LbH_gamma_CA_like"/>
    <property type="match status" value="1"/>
</dbReference>
<dbReference type="Proteomes" id="UP000049828">
    <property type="component" value="Unassembled WGS sequence"/>
</dbReference>
<accession>A0A0M6WGE3</accession>
<dbReference type="InterPro" id="IPR050484">
    <property type="entry name" value="Transf_Hexapept/Carb_Anhydrase"/>
</dbReference>
<dbReference type="InterPro" id="IPR001451">
    <property type="entry name" value="Hexapep"/>
</dbReference>
<dbReference type="PANTHER" id="PTHR13061">
    <property type="entry name" value="DYNACTIN SUBUNIT P25"/>
    <property type="match status" value="1"/>
</dbReference>
<dbReference type="SUPFAM" id="SSF51161">
    <property type="entry name" value="Trimeric LpxA-like enzymes"/>
    <property type="match status" value="1"/>
</dbReference>
<dbReference type="InterPro" id="IPR047324">
    <property type="entry name" value="LbH_gamma_CA-like"/>
</dbReference>
<organism evidence="1 2">
    <name type="scientific">Roseburia inulinivorans</name>
    <dbReference type="NCBI Taxonomy" id="360807"/>
    <lineage>
        <taxon>Bacteria</taxon>
        <taxon>Bacillati</taxon>
        <taxon>Bacillota</taxon>
        <taxon>Clostridia</taxon>
        <taxon>Lachnospirales</taxon>
        <taxon>Lachnospiraceae</taxon>
        <taxon>Roseburia</taxon>
    </lineage>
</organism>
<protein>
    <recommendedName>
        <fullName evidence="3">Gamma carbonic anhydrase family protein</fullName>
    </recommendedName>
</protein>